<name>A0A1R2BZF4_9CILI</name>
<organism evidence="1 2">
    <name type="scientific">Stentor coeruleus</name>
    <dbReference type="NCBI Taxonomy" id="5963"/>
    <lineage>
        <taxon>Eukaryota</taxon>
        <taxon>Sar</taxon>
        <taxon>Alveolata</taxon>
        <taxon>Ciliophora</taxon>
        <taxon>Postciliodesmatophora</taxon>
        <taxon>Heterotrichea</taxon>
        <taxon>Heterotrichida</taxon>
        <taxon>Stentoridae</taxon>
        <taxon>Stentor</taxon>
    </lineage>
</organism>
<evidence type="ECO:0000313" key="2">
    <source>
        <dbReference type="Proteomes" id="UP000187209"/>
    </source>
</evidence>
<proteinExistence type="predicted"/>
<protein>
    <submittedName>
        <fullName evidence="1">Uncharacterized protein</fullName>
    </submittedName>
</protein>
<dbReference type="EMBL" id="MPUH01000350">
    <property type="protein sequence ID" value="OMJ82172.1"/>
    <property type="molecule type" value="Genomic_DNA"/>
</dbReference>
<dbReference type="Proteomes" id="UP000187209">
    <property type="component" value="Unassembled WGS sequence"/>
</dbReference>
<reference evidence="1 2" key="1">
    <citation type="submission" date="2016-11" db="EMBL/GenBank/DDBJ databases">
        <title>The macronuclear genome of Stentor coeruleus: a giant cell with tiny introns.</title>
        <authorList>
            <person name="Slabodnick M."/>
            <person name="Ruby J.G."/>
            <person name="Reiff S.B."/>
            <person name="Swart E.C."/>
            <person name="Gosai S."/>
            <person name="Prabakaran S."/>
            <person name="Witkowska E."/>
            <person name="Larue G.E."/>
            <person name="Fisher S."/>
            <person name="Freeman R.M."/>
            <person name="Gunawardena J."/>
            <person name="Chu W."/>
            <person name="Stover N.A."/>
            <person name="Gregory B.D."/>
            <person name="Nowacki M."/>
            <person name="Derisi J."/>
            <person name="Roy S.W."/>
            <person name="Marshall W.F."/>
            <person name="Sood P."/>
        </authorList>
    </citation>
    <scope>NUCLEOTIDE SEQUENCE [LARGE SCALE GENOMIC DNA]</scope>
    <source>
        <strain evidence="1">WM001</strain>
    </source>
</reference>
<gene>
    <name evidence="1" type="ORF">SteCoe_17191</name>
</gene>
<comment type="caution">
    <text evidence="1">The sequence shown here is derived from an EMBL/GenBank/DDBJ whole genome shotgun (WGS) entry which is preliminary data.</text>
</comment>
<accession>A0A1R2BZF4</accession>
<dbReference type="AlphaFoldDB" id="A0A1R2BZF4"/>
<evidence type="ECO:0000313" key="1">
    <source>
        <dbReference type="EMBL" id="OMJ82172.1"/>
    </source>
</evidence>
<keyword evidence="2" id="KW-1185">Reference proteome</keyword>
<sequence>MGCTYGFRYKQEEHLILDFEQSLSFASVQSKDFAKSINNHSKKLKLTEKQFIAVIKELKIDITESISRPSKAKQLFERFLVGELYDKRSLILLGILYGKGSLEEKAKILFLNYSLKIILDTKEIKNMIHDVIEVALVHALKSAKTCVSDNYSNEKLKKYYYKLNKYKPELKKYYKKLLIKDFSVGIKLDEFILIIQDKFVSKILCPSKIRSMAFRLGGGKTVFTESRV</sequence>